<accession>A0ABW1TSW0</accession>
<evidence type="ECO:0000313" key="3">
    <source>
        <dbReference type="Proteomes" id="UP001596270"/>
    </source>
</evidence>
<protein>
    <submittedName>
        <fullName evidence="2">Malonic semialdehyde reductase</fullName>
        <ecNumber evidence="2">1.1.1.298</ecNumber>
    </submittedName>
</protein>
<proteinExistence type="predicted"/>
<sequence length="205" mass="22344">MKREPDLAILQAVPDTGLEQLFLHARKVHAFKPVPVADETIRALFHDLLRWGPTAFNAPPAHYVFVRSAEAKARLRPALTGSNTAQTLAAGVTVIVAHDTKFYEHQPDPFDGHDGRSIFKNHEEAARAMAFRNTSLQGAYLVLAARALGLDAGPQSGFDAALVDKAFFPDGRYRANFLVNLGVADRAGSFARGPRLAFDDLAEIV</sequence>
<dbReference type="EMBL" id="JBHSRS010000013">
    <property type="protein sequence ID" value="MFC6280681.1"/>
    <property type="molecule type" value="Genomic_DNA"/>
</dbReference>
<gene>
    <name evidence="2" type="ORF">ACFQND_05485</name>
</gene>
<keyword evidence="3" id="KW-1185">Reference proteome</keyword>
<dbReference type="NCBIfam" id="NF003768">
    <property type="entry name" value="PRK05365.1"/>
    <property type="match status" value="1"/>
</dbReference>
<dbReference type="EC" id="1.1.1.298" evidence="2"/>
<comment type="caution">
    <text evidence="2">The sequence shown here is derived from an EMBL/GenBank/DDBJ whole genome shotgun (WGS) entry which is preliminary data.</text>
</comment>
<dbReference type="Gene3D" id="3.40.109.10">
    <property type="entry name" value="NADH Oxidase"/>
    <property type="match status" value="1"/>
</dbReference>
<dbReference type="RefSeq" id="WP_371435650.1">
    <property type="nucleotide sequence ID" value="NZ_JBHSRS010000013.1"/>
</dbReference>
<dbReference type="Pfam" id="PF00881">
    <property type="entry name" value="Nitroreductase"/>
    <property type="match status" value="1"/>
</dbReference>
<organism evidence="2 3">
    <name type="scientific">Polaromonas aquatica</name>
    <dbReference type="NCBI Taxonomy" id="332657"/>
    <lineage>
        <taxon>Bacteria</taxon>
        <taxon>Pseudomonadati</taxon>
        <taxon>Pseudomonadota</taxon>
        <taxon>Betaproteobacteria</taxon>
        <taxon>Burkholderiales</taxon>
        <taxon>Comamonadaceae</taxon>
        <taxon>Polaromonas</taxon>
    </lineage>
</organism>
<feature type="domain" description="Nitroreductase" evidence="1">
    <location>
        <begin position="28"/>
        <end position="182"/>
    </location>
</feature>
<dbReference type="GO" id="GO:0035527">
    <property type="term" value="F:3-hydroxypropionate dehydrogenase (NADP+) activity"/>
    <property type="evidence" value="ECO:0007669"/>
    <property type="project" value="UniProtKB-EC"/>
</dbReference>
<dbReference type="InterPro" id="IPR000415">
    <property type="entry name" value="Nitroreductase-like"/>
</dbReference>
<dbReference type="Proteomes" id="UP001596270">
    <property type="component" value="Unassembled WGS sequence"/>
</dbReference>
<evidence type="ECO:0000259" key="1">
    <source>
        <dbReference type="Pfam" id="PF00881"/>
    </source>
</evidence>
<evidence type="ECO:0000313" key="2">
    <source>
        <dbReference type="EMBL" id="MFC6280681.1"/>
    </source>
</evidence>
<keyword evidence="2" id="KW-0560">Oxidoreductase</keyword>
<reference evidence="3" key="1">
    <citation type="journal article" date="2019" name="Int. J. Syst. Evol. Microbiol.">
        <title>The Global Catalogue of Microorganisms (GCM) 10K type strain sequencing project: providing services to taxonomists for standard genome sequencing and annotation.</title>
        <authorList>
            <consortium name="The Broad Institute Genomics Platform"/>
            <consortium name="The Broad Institute Genome Sequencing Center for Infectious Disease"/>
            <person name="Wu L."/>
            <person name="Ma J."/>
        </authorList>
    </citation>
    <scope>NUCLEOTIDE SEQUENCE [LARGE SCALE GENOMIC DNA]</scope>
    <source>
        <strain evidence="3">CCUG 39402</strain>
    </source>
</reference>
<dbReference type="PANTHER" id="PTHR43543:SF1">
    <property type="entry name" value="MALONIC SEMIALDEHYDE REDUCTASE RUTE-RELATED"/>
    <property type="match status" value="1"/>
</dbReference>
<dbReference type="PANTHER" id="PTHR43543">
    <property type="entry name" value="MALONIC SEMIALDEHYDE REDUCTASE RUTE-RELATED"/>
    <property type="match status" value="1"/>
</dbReference>
<dbReference type="SUPFAM" id="SSF55469">
    <property type="entry name" value="FMN-dependent nitroreductase-like"/>
    <property type="match status" value="1"/>
</dbReference>
<dbReference type="InterPro" id="IPR050461">
    <property type="entry name" value="Nitroreductase_HadB/RutE"/>
</dbReference>
<dbReference type="InterPro" id="IPR029479">
    <property type="entry name" value="Nitroreductase"/>
</dbReference>
<name>A0ABW1TSW0_9BURK</name>